<evidence type="ECO:0000313" key="2">
    <source>
        <dbReference type="EMBL" id="MFC4297582.1"/>
    </source>
</evidence>
<keyword evidence="3" id="KW-1185">Reference proteome</keyword>
<proteinExistence type="predicted"/>
<keyword evidence="1" id="KW-0812">Transmembrane</keyword>
<comment type="caution">
    <text evidence="2">The sequence shown here is derived from an EMBL/GenBank/DDBJ whole genome shotgun (WGS) entry which is preliminary data.</text>
</comment>
<evidence type="ECO:0000313" key="3">
    <source>
        <dbReference type="Proteomes" id="UP001595756"/>
    </source>
</evidence>
<dbReference type="RefSeq" id="WP_376812139.1">
    <property type="nucleotide sequence ID" value="NZ_JBHSDY010000003.1"/>
</dbReference>
<evidence type="ECO:0000256" key="1">
    <source>
        <dbReference type="SAM" id="Phobius"/>
    </source>
</evidence>
<reference evidence="3" key="1">
    <citation type="journal article" date="2019" name="Int. J. Syst. Evol. Microbiol.">
        <title>The Global Catalogue of Microorganisms (GCM) 10K type strain sequencing project: providing services to taxonomists for standard genome sequencing and annotation.</title>
        <authorList>
            <consortium name="The Broad Institute Genomics Platform"/>
            <consortium name="The Broad Institute Genome Sequencing Center for Infectious Disease"/>
            <person name="Wu L."/>
            <person name="Ma J."/>
        </authorList>
    </citation>
    <scope>NUCLEOTIDE SEQUENCE [LARGE SCALE GENOMIC DNA]</scope>
    <source>
        <strain evidence="3">CGMCC 1.19029</strain>
    </source>
</reference>
<name>A0ABV8RWI3_9BURK</name>
<gene>
    <name evidence="2" type="ORF">ACFO0J_05965</name>
</gene>
<sequence>MNLSPFGRPSPEEHEALMAQIEPLPLRGRAWPRWIAAIAWIIMAVIAVRLIIVLQLSSEQEQALPMPVIASLVVCFGALLWMSVHMWTSVTEVSDWGIRQSWITRREVPWTEIQSTKFIPLLASKKLVCFVQKGRPVTFQAGTPELQAAFARISLVYRKRTI</sequence>
<accession>A0ABV8RWI3</accession>
<protein>
    <recommendedName>
        <fullName evidence="4">PH domain-containing protein</fullName>
    </recommendedName>
</protein>
<feature type="transmembrane region" description="Helical" evidence="1">
    <location>
        <begin position="64"/>
        <end position="84"/>
    </location>
</feature>
<keyword evidence="1" id="KW-1133">Transmembrane helix</keyword>
<keyword evidence="1" id="KW-0472">Membrane</keyword>
<evidence type="ECO:0008006" key="4">
    <source>
        <dbReference type="Google" id="ProtNLM"/>
    </source>
</evidence>
<organism evidence="2 3">
    <name type="scientific">Castellaniella hirudinis</name>
    <dbReference type="NCBI Taxonomy" id="1144617"/>
    <lineage>
        <taxon>Bacteria</taxon>
        <taxon>Pseudomonadati</taxon>
        <taxon>Pseudomonadota</taxon>
        <taxon>Betaproteobacteria</taxon>
        <taxon>Burkholderiales</taxon>
        <taxon>Alcaligenaceae</taxon>
        <taxon>Castellaniella</taxon>
    </lineage>
</organism>
<dbReference type="Proteomes" id="UP001595756">
    <property type="component" value="Unassembled WGS sequence"/>
</dbReference>
<dbReference type="EMBL" id="JBHSDY010000003">
    <property type="protein sequence ID" value="MFC4297582.1"/>
    <property type="molecule type" value="Genomic_DNA"/>
</dbReference>
<feature type="transmembrane region" description="Helical" evidence="1">
    <location>
        <begin position="34"/>
        <end position="52"/>
    </location>
</feature>